<keyword evidence="4" id="KW-1185">Reference proteome</keyword>
<dbReference type="OrthoDB" id="2121607at2759"/>
<evidence type="ECO:0000256" key="2">
    <source>
        <dbReference type="SAM" id="MobiDB-lite"/>
    </source>
</evidence>
<keyword evidence="1" id="KW-0175">Coiled coil</keyword>
<feature type="coiled-coil region" evidence="1">
    <location>
        <begin position="46"/>
        <end position="224"/>
    </location>
</feature>
<evidence type="ECO:0000313" key="4">
    <source>
        <dbReference type="Proteomes" id="UP001153620"/>
    </source>
</evidence>
<gene>
    <name evidence="3" type="ORF">CHIRRI_LOCUS1235</name>
</gene>
<feature type="region of interest" description="Disordered" evidence="2">
    <location>
        <begin position="575"/>
        <end position="595"/>
    </location>
</feature>
<dbReference type="Proteomes" id="UP001153620">
    <property type="component" value="Chromosome 1"/>
</dbReference>
<proteinExistence type="predicted"/>
<protein>
    <submittedName>
        <fullName evidence="3">Uncharacterized protein</fullName>
    </submittedName>
</protein>
<sequence>MKSNKYNDTIVDTSTLTQDDLQDAYEKLAKKYSEFKKINDDFNQKLHQEISHKKSLENTLNDVQNELDSINEVNSKAISQIEKKNEELRNKNQNLIMEKIVLENKVDDLAAKIQQLNEEVKEVRGLLAVKAIKPRVSDTYAKSIELENENLRTTINEMKEKAEEVTIKYSESVSKVEELTERLACVQDNLESKKVELEEKTESLEHLQEKMHEMSSELTLLKNSAGPDDNNRKGNSLFAEVDDQRQKMKKILQGERSHYLEMKKAFNSKEMEIRRLKRENLNIKAEIQACSNQLKRGEHLSTSHLKIYVSSLECDKKYLENQLKIMEERLIDLAKDQKMHWVETVLTSSSREARDMKDKYYVLLREKTALADSHSKTLKEIAKVRLDCIKLKCLLGRVVDEFQIRIDETQYDDLEIDEAIFENLKLENLQALRSDDQTQQNEDSNEMLNESTIILLGGRDKLGNAIPRIKESDLIKKETGSKNVFGPSNPNEVNYGSGRAYAFTREFYKPLEDNVDIYTKDPEPIKFSCRPTFGLGDVKAEKLKSGDNKAKLCFQKPKSEGSSCNLRSIKVEEVDSKDKENATSSNHLKMNPKLEIQSPLKTKSIQFSTTVETRVIDSTKEGYEQSKEARKKPAYTIQRIIIPSRVPKQS</sequence>
<reference evidence="3" key="2">
    <citation type="submission" date="2022-10" db="EMBL/GenBank/DDBJ databases">
        <authorList>
            <consortium name="ENA_rothamsted_submissions"/>
            <consortium name="culmorum"/>
            <person name="King R."/>
        </authorList>
    </citation>
    <scope>NUCLEOTIDE SEQUENCE</scope>
</reference>
<evidence type="ECO:0000256" key="1">
    <source>
        <dbReference type="SAM" id="Coils"/>
    </source>
</evidence>
<evidence type="ECO:0000313" key="3">
    <source>
        <dbReference type="EMBL" id="CAG9798250.1"/>
    </source>
</evidence>
<dbReference type="AlphaFoldDB" id="A0A9N9RHU6"/>
<dbReference type="EMBL" id="OU895877">
    <property type="protein sequence ID" value="CAG9798250.1"/>
    <property type="molecule type" value="Genomic_DNA"/>
</dbReference>
<reference evidence="3" key="1">
    <citation type="submission" date="2022-01" db="EMBL/GenBank/DDBJ databases">
        <authorList>
            <person name="King R."/>
        </authorList>
    </citation>
    <scope>NUCLEOTIDE SEQUENCE</scope>
</reference>
<feature type="coiled-coil region" evidence="1">
    <location>
        <begin position="259"/>
        <end position="336"/>
    </location>
</feature>
<accession>A0A9N9RHU6</accession>
<name>A0A9N9RHU6_9DIPT</name>
<organism evidence="3 4">
    <name type="scientific">Chironomus riparius</name>
    <dbReference type="NCBI Taxonomy" id="315576"/>
    <lineage>
        <taxon>Eukaryota</taxon>
        <taxon>Metazoa</taxon>
        <taxon>Ecdysozoa</taxon>
        <taxon>Arthropoda</taxon>
        <taxon>Hexapoda</taxon>
        <taxon>Insecta</taxon>
        <taxon>Pterygota</taxon>
        <taxon>Neoptera</taxon>
        <taxon>Endopterygota</taxon>
        <taxon>Diptera</taxon>
        <taxon>Nematocera</taxon>
        <taxon>Chironomoidea</taxon>
        <taxon>Chironomidae</taxon>
        <taxon>Chironominae</taxon>
        <taxon>Chironomus</taxon>
    </lineage>
</organism>